<reference evidence="3 4" key="1">
    <citation type="journal article" date="2024" name="bioRxiv">
        <title>A reference genome for Trichogramma kaykai: A tiny desert-dwelling parasitoid wasp with competing sex-ratio distorters.</title>
        <authorList>
            <person name="Culotta J."/>
            <person name="Lindsey A.R."/>
        </authorList>
    </citation>
    <scope>NUCLEOTIDE SEQUENCE [LARGE SCALE GENOMIC DNA]</scope>
    <source>
        <strain evidence="3 4">KSX58</strain>
    </source>
</reference>
<proteinExistence type="predicted"/>
<dbReference type="AlphaFoldDB" id="A0ABD2XB34"/>
<keyword evidence="4" id="KW-1185">Reference proteome</keyword>
<sequence>MAKSSGLILLFAIGFFALLVTAGTPIAAAQPTKSDENVTKFALQDEDILDPTATGDLEMMQDAEDAAPATETTLTSTIKSMQFLEKSNETDANETKTIQLGLNDEQPFDQQKQGAQALLNVDSKSINWSDTDRFMGPFRSVGSLTIEKGQEDTDPILSNSTQQLIRSSQQTIPFLPSTLQDNFVRFVKEKEEASGAQNYQINKPNSSPWIGTTNFPGATEPYQRQGKPNSERSSGHISMYEENEENSPLVPHAMNPVDDNFYRVNHHQNENFEKPTKFHAVGYVMPLQNSQNQQAAPDVRAQQSQMPQAAIQQQKQYNTIPQHENLYAHYQPNQFDPMMLHDRMLYSKPETIINVHPISYQASSIDLPTKPKAIMFFTSHDMRPLRNYHQNYNQHPLFDQAAAGVANIEHHIPYIAGNPIYIEPQQKSLSPWKKILHIIGAFLPLGLLFALLTPKMPPPSQNNDANIILSKFRALFRSNKSASQLSQLRSCLRVAIEDIETIPLNRAGVLNKSCALFIIRNMKQSSRLLGAACASQSRRAVPAVNRCLRISARANRLINRYQSGPPDTTCDRDAPNPFLLSPRPRPLLGRKKRTANCCASCPP</sequence>
<comment type="caution">
    <text evidence="3">The sequence shown here is derived from an EMBL/GenBank/DDBJ whole genome shotgun (WGS) entry which is preliminary data.</text>
</comment>
<feature type="region of interest" description="Disordered" evidence="1">
    <location>
        <begin position="214"/>
        <end position="235"/>
    </location>
</feature>
<keyword evidence="2" id="KW-0732">Signal</keyword>
<feature type="signal peptide" evidence="2">
    <location>
        <begin position="1"/>
        <end position="22"/>
    </location>
</feature>
<evidence type="ECO:0000256" key="2">
    <source>
        <dbReference type="SAM" id="SignalP"/>
    </source>
</evidence>
<evidence type="ECO:0000256" key="1">
    <source>
        <dbReference type="SAM" id="MobiDB-lite"/>
    </source>
</evidence>
<accession>A0ABD2XB34</accession>
<organism evidence="3 4">
    <name type="scientific">Trichogramma kaykai</name>
    <dbReference type="NCBI Taxonomy" id="54128"/>
    <lineage>
        <taxon>Eukaryota</taxon>
        <taxon>Metazoa</taxon>
        <taxon>Ecdysozoa</taxon>
        <taxon>Arthropoda</taxon>
        <taxon>Hexapoda</taxon>
        <taxon>Insecta</taxon>
        <taxon>Pterygota</taxon>
        <taxon>Neoptera</taxon>
        <taxon>Endopterygota</taxon>
        <taxon>Hymenoptera</taxon>
        <taxon>Apocrita</taxon>
        <taxon>Proctotrupomorpha</taxon>
        <taxon>Chalcidoidea</taxon>
        <taxon>Trichogrammatidae</taxon>
        <taxon>Trichogramma</taxon>
    </lineage>
</organism>
<feature type="chain" id="PRO_5044790815" evidence="2">
    <location>
        <begin position="23"/>
        <end position="603"/>
    </location>
</feature>
<evidence type="ECO:0000313" key="3">
    <source>
        <dbReference type="EMBL" id="KAL3401876.1"/>
    </source>
</evidence>
<dbReference type="EMBL" id="JBJJXI010000043">
    <property type="protein sequence ID" value="KAL3401876.1"/>
    <property type="molecule type" value="Genomic_DNA"/>
</dbReference>
<dbReference type="Proteomes" id="UP001627154">
    <property type="component" value="Unassembled WGS sequence"/>
</dbReference>
<name>A0ABD2XB34_9HYME</name>
<protein>
    <submittedName>
        <fullName evidence="3">Uncharacterized protein</fullName>
    </submittedName>
</protein>
<evidence type="ECO:0000313" key="4">
    <source>
        <dbReference type="Proteomes" id="UP001627154"/>
    </source>
</evidence>
<gene>
    <name evidence="3" type="ORF">TKK_005221</name>
</gene>